<dbReference type="InterPro" id="IPR036116">
    <property type="entry name" value="FN3_sf"/>
</dbReference>
<dbReference type="SUPFAM" id="SSF49265">
    <property type="entry name" value="Fibronectin type III"/>
    <property type="match status" value="1"/>
</dbReference>
<dbReference type="PROSITE" id="PS51257">
    <property type="entry name" value="PROKAR_LIPOPROTEIN"/>
    <property type="match status" value="1"/>
</dbReference>
<comment type="caution">
    <text evidence="2">The sequence shown here is derived from an EMBL/GenBank/DDBJ whole genome shotgun (WGS) entry which is preliminary data.</text>
</comment>
<dbReference type="PROSITE" id="PS50853">
    <property type="entry name" value="FN3"/>
    <property type="match status" value="1"/>
</dbReference>
<feature type="domain" description="Fibronectin type-III" evidence="1">
    <location>
        <begin position="142"/>
        <end position="227"/>
    </location>
</feature>
<evidence type="ECO:0000259" key="1">
    <source>
        <dbReference type="PROSITE" id="PS50853"/>
    </source>
</evidence>
<name>A0ABS5WGT3_9FLAO</name>
<dbReference type="InterPro" id="IPR013783">
    <property type="entry name" value="Ig-like_fold"/>
</dbReference>
<proteinExistence type="predicted"/>
<sequence>MKNLLKFTCCLFLLAACKGNKEDLIDQILPAIPETELGAFNLVFPDNNLICTEGEDQINDELAIEFLWSKSTSASSYKLDITNQNTGKVISTTSNTESKSVTLPKDTQFSWSVTAVLEDQEEKSTAWSFYSEGIAEDNFAPFPAEISITDNTDGTVKIDWPSTDLDNDIVSYDFYWGKTAAPEILLSQTNLVSISAQSIEYGTTYYIRVVTVDSRGNSSTSNTEFNF</sequence>
<reference evidence="2 3" key="1">
    <citation type="submission" date="2020-06" db="EMBL/GenBank/DDBJ databases">
        <authorList>
            <person name="Isaeva M.P."/>
            <person name="Chernysheva N.Y."/>
        </authorList>
    </citation>
    <scope>NUCLEOTIDE SEQUENCE [LARGE SCALE GENOMIC DNA]</scope>
    <source>
        <strain evidence="2 3">KMM 6746</strain>
    </source>
</reference>
<dbReference type="Proteomes" id="UP000740413">
    <property type="component" value="Unassembled WGS sequence"/>
</dbReference>
<reference evidence="3" key="2">
    <citation type="submission" date="2023-07" db="EMBL/GenBank/DDBJ databases">
        <title>Zobellia barbeyronii sp. nov., a new marine flavobacterium, isolated from green and red algae.</title>
        <authorList>
            <person name="Nedashkovskaya O.I."/>
            <person name="Otstavnykh N."/>
            <person name="Zhukova N."/>
            <person name="Guzev K."/>
            <person name="Chausova V."/>
            <person name="Tekutyeva L."/>
            <person name="Mikhailov V."/>
            <person name="Isaeva M."/>
        </authorList>
    </citation>
    <scope>NUCLEOTIDE SEQUENCE [LARGE SCALE GENOMIC DNA]</scope>
    <source>
        <strain evidence="3">KMM 6746</strain>
    </source>
</reference>
<evidence type="ECO:0000313" key="2">
    <source>
        <dbReference type="EMBL" id="MBT2162533.1"/>
    </source>
</evidence>
<dbReference type="RefSeq" id="WP_214612542.1">
    <property type="nucleotide sequence ID" value="NZ_JACATN010000004.1"/>
</dbReference>
<dbReference type="InterPro" id="IPR003961">
    <property type="entry name" value="FN3_dom"/>
</dbReference>
<organism evidence="2 3">
    <name type="scientific">Zobellia barbeyronii</name>
    <dbReference type="NCBI Taxonomy" id="2748009"/>
    <lineage>
        <taxon>Bacteria</taxon>
        <taxon>Pseudomonadati</taxon>
        <taxon>Bacteroidota</taxon>
        <taxon>Flavobacteriia</taxon>
        <taxon>Flavobacteriales</taxon>
        <taxon>Flavobacteriaceae</taxon>
        <taxon>Zobellia</taxon>
    </lineage>
</organism>
<dbReference type="CDD" id="cd00063">
    <property type="entry name" value="FN3"/>
    <property type="match status" value="1"/>
</dbReference>
<protein>
    <recommendedName>
        <fullName evidence="1">Fibronectin type-III domain-containing protein</fullName>
    </recommendedName>
</protein>
<dbReference type="Gene3D" id="2.60.40.10">
    <property type="entry name" value="Immunoglobulins"/>
    <property type="match status" value="2"/>
</dbReference>
<keyword evidence="3" id="KW-1185">Reference proteome</keyword>
<evidence type="ECO:0000313" key="3">
    <source>
        <dbReference type="Proteomes" id="UP000740413"/>
    </source>
</evidence>
<gene>
    <name evidence="2" type="ORF">HW347_14775</name>
</gene>
<dbReference type="EMBL" id="JACATN010000004">
    <property type="protein sequence ID" value="MBT2162533.1"/>
    <property type="molecule type" value="Genomic_DNA"/>
</dbReference>
<accession>A0ABS5WGT3</accession>